<reference evidence="2" key="1">
    <citation type="submission" date="2022-10" db="EMBL/GenBank/DDBJ databases">
        <title>Characterization and whole genome sequencing of a new Roseateles species, isolated from fresh water.</title>
        <authorList>
            <person name="Guliayeva D.Y."/>
            <person name="Akhremchuk A.E."/>
            <person name="Sikolenko M.A."/>
            <person name="Valentovich L.N."/>
            <person name="Sidarenka A.V."/>
        </authorList>
    </citation>
    <scope>NUCLEOTIDE SEQUENCE</scope>
    <source>
        <strain evidence="2">BIM B-1768</strain>
    </source>
</reference>
<proteinExistence type="predicted"/>
<dbReference type="Proteomes" id="UP001064933">
    <property type="component" value="Chromosome"/>
</dbReference>
<accession>A0ABY6AZ32</accession>
<feature type="transmembrane region" description="Helical" evidence="1">
    <location>
        <begin position="63"/>
        <end position="83"/>
    </location>
</feature>
<organism evidence="2 3">
    <name type="scientific">Roseateles amylovorans</name>
    <dbReference type="NCBI Taxonomy" id="2978473"/>
    <lineage>
        <taxon>Bacteria</taxon>
        <taxon>Pseudomonadati</taxon>
        <taxon>Pseudomonadota</taxon>
        <taxon>Betaproteobacteria</taxon>
        <taxon>Burkholderiales</taxon>
        <taxon>Sphaerotilaceae</taxon>
        <taxon>Roseateles</taxon>
    </lineage>
</organism>
<keyword evidence="1" id="KW-0812">Transmembrane</keyword>
<dbReference type="EMBL" id="CP104562">
    <property type="protein sequence ID" value="UXH78222.1"/>
    <property type="molecule type" value="Genomic_DNA"/>
</dbReference>
<feature type="transmembrane region" description="Helical" evidence="1">
    <location>
        <begin position="34"/>
        <end position="51"/>
    </location>
</feature>
<feature type="transmembrane region" description="Helical" evidence="1">
    <location>
        <begin position="95"/>
        <end position="119"/>
    </location>
</feature>
<protein>
    <recommendedName>
        <fullName evidence="4">DUF2834 domain-containing protein</fullName>
    </recommendedName>
</protein>
<gene>
    <name evidence="2" type="ORF">N4261_25280</name>
</gene>
<keyword evidence="1" id="KW-1133">Transmembrane helix</keyword>
<dbReference type="RefSeq" id="WP_261758001.1">
    <property type="nucleotide sequence ID" value="NZ_CP104562.2"/>
</dbReference>
<evidence type="ECO:0008006" key="4">
    <source>
        <dbReference type="Google" id="ProtNLM"/>
    </source>
</evidence>
<sequence>MTTRRALALLLLLAVVMGLMDGLADWRGMAPSRALDVAYAVVMALVAYLWLRRDAQARQHRVGVMLSGLVIVCSVVGIPVYLLRSRPAGERLGAVGRFFGFVVVAIAASVLVAVPFFLLGPG</sequence>
<keyword evidence="1" id="KW-0472">Membrane</keyword>
<evidence type="ECO:0000313" key="3">
    <source>
        <dbReference type="Proteomes" id="UP001064933"/>
    </source>
</evidence>
<evidence type="ECO:0000256" key="1">
    <source>
        <dbReference type="SAM" id="Phobius"/>
    </source>
</evidence>
<keyword evidence="3" id="KW-1185">Reference proteome</keyword>
<evidence type="ECO:0000313" key="2">
    <source>
        <dbReference type="EMBL" id="UXH78222.1"/>
    </source>
</evidence>
<name>A0ABY6AZ32_9BURK</name>